<dbReference type="InterPro" id="IPR047109">
    <property type="entry name" value="CAD-like"/>
</dbReference>
<keyword evidence="14" id="KW-1185">Reference proteome</keyword>
<dbReference type="InterPro" id="IPR036291">
    <property type="entry name" value="NAD(P)-bd_dom_sf"/>
</dbReference>
<comment type="similarity">
    <text evidence="2 11">Belongs to the zinc-containing alcohol dehydrogenase family.</text>
</comment>
<dbReference type="PROSITE" id="PS00059">
    <property type="entry name" value="ADH_ZINC"/>
    <property type="match status" value="1"/>
</dbReference>
<protein>
    <recommendedName>
        <fullName evidence="9">alcohol dehydrogenase (NADP(+))</fullName>
        <ecNumber evidence="9">1.1.1.2</ecNumber>
    </recommendedName>
</protein>
<evidence type="ECO:0000256" key="8">
    <source>
        <dbReference type="ARBA" id="ARBA00023002"/>
    </source>
</evidence>
<evidence type="ECO:0000256" key="5">
    <source>
        <dbReference type="ARBA" id="ARBA00022723"/>
    </source>
</evidence>
<gene>
    <name evidence="13" type="ORF">OE88DRAFT_1730696</name>
</gene>
<dbReference type="Gene3D" id="3.40.50.720">
    <property type="entry name" value="NAD(P)-binding Rossmann-like Domain"/>
    <property type="match status" value="1"/>
</dbReference>
<dbReference type="AlphaFoldDB" id="A0A5C3NK84"/>
<dbReference type="Gene3D" id="3.90.180.10">
    <property type="entry name" value="Medium-chain alcohol dehydrogenases, catalytic domain"/>
    <property type="match status" value="1"/>
</dbReference>
<evidence type="ECO:0000256" key="11">
    <source>
        <dbReference type="RuleBase" id="RU361277"/>
    </source>
</evidence>
<keyword evidence="6 11" id="KW-0862">Zinc</keyword>
<keyword evidence="5 11" id="KW-0479">Metal-binding</keyword>
<dbReference type="InterPro" id="IPR029752">
    <property type="entry name" value="D-isomer_DH_CS1"/>
</dbReference>
<organism evidence="13 14">
    <name type="scientific">Heliocybe sulcata</name>
    <dbReference type="NCBI Taxonomy" id="5364"/>
    <lineage>
        <taxon>Eukaryota</taxon>
        <taxon>Fungi</taxon>
        <taxon>Dikarya</taxon>
        <taxon>Basidiomycota</taxon>
        <taxon>Agaricomycotina</taxon>
        <taxon>Agaricomycetes</taxon>
        <taxon>Gloeophyllales</taxon>
        <taxon>Gloeophyllaceae</taxon>
        <taxon>Heliocybe</taxon>
    </lineage>
</organism>
<keyword evidence="7" id="KW-0521">NADP</keyword>
<feature type="domain" description="Enoyl reductase (ER)" evidence="12">
    <location>
        <begin position="51"/>
        <end position="381"/>
    </location>
</feature>
<dbReference type="Pfam" id="PF00107">
    <property type="entry name" value="ADH_zinc_N"/>
    <property type="match status" value="1"/>
</dbReference>
<keyword evidence="4" id="KW-0597">Phosphoprotein</keyword>
<comment type="cofactor">
    <cofactor evidence="1 11">
        <name>Zn(2+)</name>
        <dbReference type="ChEBI" id="CHEBI:29105"/>
    </cofactor>
</comment>
<dbReference type="EMBL" id="ML213503">
    <property type="protein sequence ID" value="TFK57317.1"/>
    <property type="molecule type" value="Genomic_DNA"/>
</dbReference>
<keyword evidence="8" id="KW-0560">Oxidoreductase</keyword>
<dbReference type="Proteomes" id="UP000305948">
    <property type="component" value="Unassembled WGS sequence"/>
</dbReference>
<evidence type="ECO:0000256" key="7">
    <source>
        <dbReference type="ARBA" id="ARBA00022857"/>
    </source>
</evidence>
<dbReference type="InterPro" id="IPR020843">
    <property type="entry name" value="ER"/>
</dbReference>
<dbReference type="Pfam" id="PF08240">
    <property type="entry name" value="ADH_N"/>
    <property type="match status" value="1"/>
</dbReference>
<evidence type="ECO:0000256" key="1">
    <source>
        <dbReference type="ARBA" id="ARBA00001947"/>
    </source>
</evidence>
<dbReference type="EC" id="1.1.1.2" evidence="9"/>
<dbReference type="CDD" id="cd05283">
    <property type="entry name" value="CAD1"/>
    <property type="match status" value="1"/>
</dbReference>
<dbReference type="GO" id="GO:0008270">
    <property type="term" value="F:zinc ion binding"/>
    <property type="evidence" value="ECO:0007669"/>
    <property type="project" value="InterPro"/>
</dbReference>
<dbReference type="PANTHER" id="PTHR42683">
    <property type="entry name" value="ALDEHYDE REDUCTASE"/>
    <property type="match status" value="1"/>
</dbReference>
<dbReference type="SUPFAM" id="SSF51735">
    <property type="entry name" value="NAD(P)-binding Rossmann-fold domains"/>
    <property type="match status" value="1"/>
</dbReference>
<evidence type="ECO:0000313" key="14">
    <source>
        <dbReference type="Proteomes" id="UP000305948"/>
    </source>
</evidence>
<dbReference type="SMART" id="SM00829">
    <property type="entry name" value="PKS_ER"/>
    <property type="match status" value="1"/>
</dbReference>
<dbReference type="SUPFAM" id="SSF50129">
    <property type="entry name" value="GroES-like"/>
    <property type="match status" value="1"/>
</dbReference>
<dbReference type="PROSITE" id="PS00065">
    <property type="entry name" value="D_2_HYDROXYACID_DH_1"/>
    <property type="match status" value="1"/>
</dbReference>
<comment type="catalytic activity">
    <reaction evidence="10">
        <text>a primary alcohol + NADP(+) = an aldehyde + NADPH + H(+)</text>
        <dbReference type="Rhea" id="RHEA:15937"/>
        <dbReference type="ChEBI" id="CHEBI:15378"/>
        <dbReference type="ChEBI" id="CHEBI:15734"/>
        <dbReference type="ChEBI" id="CHEBI:17478"/>
        <dbReference type="ChEBI" id="CHEBI:57783"/>
        <dbReference type="ChEBI" id="CHEBI:58349"/>
        <dbReference type="EC" id="1.1.1.2"/>
    </reaction>
    <physiologicalReaction direction="left-to-right" evidence="10">
        <dbReference type="Rhea" id="RHEA:15938"/>
    </physiologicalReaction>
    <physiologicalReaction direction="right-to-left" evidence="10">
        <dbReference type="Rhea" id="RHEA:15939"/>
    </physiologicalReaction>
</comment>
<evidence type="ECO:0000256" key="6">
    <source>
        <dbReference type="ARBA" id="ARBA00022833"/>
    </source>
</evidence>
<evidence type="ECO:0000256" key="2">
    <source>
        <dbReference type="ARBA" id="ARBA00008072"/>
    </source>
</evidence>
<dbReference type="InterPro" id="IPR013149">
    <property type="entry name" value="ADH-like_C"/>
</dbReference>
<name>A0A5C3NK84_9AGAM</name>
<evidence type="ECO:0000256" key="10">
    <source>
        <dbReference type="ARBA" id="ARBA00050997"/>
    </source>
</evidence>
<reference evidence="13 14" key="1">
    <citation type="journal article" date="2019" name="Nat. Ecol. Evol.">
        <title>Megaphylogeny resolves global patterns of mushroom evolution.</title>
        <authorList>
            <person name="Varga T."/>
            <person name="Krizsan K."/>
            <person name="Foldi C."/>
            <person name="Dima B."/>
            <person name="Sanchez-Garcia M."/>
            <person name="Sanchez-Ramirez S."/>
            <person name="Szollosi G.J."/>
            <person name="Szarkandi J.G."/>
            <person name="Papp V."/>
            <person name="Albert L."/>
            <person name="Andreopoulos W."/>
            <person name="Angelini C."/>
            <person name="Antonin V."/>
            <person name="Barry K.W."/>
            <person name="Bougher N.L."/>
            <person name="Buchanan P."/>
            <person name="Buyck B."/>
            <person name="Bense V."/>
            <person name="Catcheside P."/>
            <person name="Chovatia M."/>
            <person name="Cooper J."/>
            <person name="Damon W."/>
            <person name="Desjardin D."/>
            <person name="Finy P."/>
            <person name="Geml J."/>
            <person name="Haridas S."/>
            <person name="Hughes K."/>
            <person name="Justo A."/>
            <person name="Karasinski D."/>
            <person name="Kautmanova I."/>
            <person name="Kiss B."/>
            <person name="Kocsube S."/>
            <person name="Kotiranta H."/>
            <person name="LaButti K.M."/>
            <person name="Lechner B.E."/>
            <person name="Liimatainen K."/>
            <person name="Lipzen A."/>
            <person name="Lukacs Z."/>
            <person name="Mihaltcheva S."/>
            <person name="Morgado L.N."/>
            <person name="Niskanen T."/>
            <person name="Noordeloos M.E."/>
            <person name="Ohm R.A."/>
            <person name="Ortiz-Santana B."/>
            <person name="Ovrebo C."/>
            <person name="Racz N."/>
            <person name="Riley R."/>
            <person name="Savchenko A."/>
            <person name="Shiryaev A."/>
            <person name="Soop K."/>
            <person name="Spirin V."/>
            <person name="Szebenyi C."/>
            <person name="Tomsovsky M."/>
            <person name="Tulloss R.E."/>
            <person name="Uehling J."/>
            <person name="Grigoriev I.V."/>
            <person name="Vagvolgyi C."/>
            <person name="Papp T."/>
            <person name="Martin F.M."/>
            <person name="Miettinen O."/>
            <person name="Hibbett D.S."/>
            <person name="Nagy L.G."/>
        </authorList>
    </citation>
    <scope>NUCLEOTIDE SEQUENCE [LARGE SCALE GENOMIC DNA]</scope>
    <source>
        <strain evidence="13 14">OMC1185</strain>
    </source>
</reference>
<evidence type="ECO:0000256" key="4">
    <source>
        <dbReference type="ARBA" id="ARBA00022553"/>
    </source>
</evidence>
<dbReference type="GO" id="GO:0008106">
    <property type="term" value="F:alcohol dehydrogenase (NADP+) activity"/>
    <property type="evidence" value="ECO:0007669"/>
    <property type="project" value="UniProtKB-EC"/>
</dbReference>
<dbReference type="GO" id="GO:0006066">
    <property type="term" value="P:alcohol metabolic process"/>
    <property type="evidence" value="ECO:0007669"/>
    <property type="project" value="UniProtKB-ARBA"/>
</dbReference>
<dbReference type="InterPro" id="IPR011032">
    <property type="entry name" value="GroES-like_sf"/>
</dbReference>
<sequence length="386" mass="41730">MSAIIGTIKKRFSTGHQHAASSSAAASDQAAPVPVNVEFKGYAVTDPDKWSTFEIIDFQPKTWQDTDVEIAISHCGVCGSDVHTITSGWGSFPAPLVVGHEIVGKVTRVGSKVKGFKVGDRAGVGAQIGACYSCRACKSDNEQYCPSKINTYAGTYPDGVKTQGGYATAIRAHEQFVFPIPDRLESRYASSMLCAGLTVFSPLKRHGAGPGKKVGILGIGGLGHYAVLFAKAMGAEVYAFTHSESKVEDIKKMGADHVVVTDEEGEFTKPLTQALDLIISTRDVADNMPLDMYLKMLWVHGKFISVGLPDKPLPQVMAMDFEGNGCFMGGSHIGNKKEAIEMLNLAAAKGIRPWIEEMPMKEAQQAVEKVKRNDVRYRLVLTQDLV</sequence>
<evidence type="ECO:0000256" key="3">
    <source>
        <dbReference type="ARBA" id="ARBA00011738"/>
    </source>
</evidence>
<accession>A0A5C3NK84</accession>
<dbReference type="OrthoDB" id="1879366at2759"/>
<evidence type="ECO:0000259" key="12">
    <source>
        <dbReference type="SMART" id="SM00829"/>
    </source>
</evidence>
<dbReference type="FunFam" id="3.40.50.720:FF:000158">
    <property type="entry name" value="Zinc-binding alcohol dehydrogenase"/>
    <property type="match status" value="1"/>
</dbReference>
<comment type="subunit">
    <text evidence="3">Homodimer.</text>
</comment>
<evidence type="ECO:0000256" key="9">
    <source>
        <dbReference type="ARBA" id="ARBA00024074"/>
    </source>
</evidence>
<proteinExistence type="inferred from homology"/>
<dbReference type="InterPro" id="IPR002328">
    <property type="entry name" value="ADH_Zn_CS"/>
</dbReference>
<dbReference type="InterPro" id="IPR013154">
    <property type="entry name" value="ADH-like_N"/>
</dbReference>
<evidence type="ECO:0000313" key="13">
    <source>
        <dbReference type="EMBL" id="TFK57317.1"/>
    </source>
</evidence>
<dbReference type="STRING" id="5364.A0A5C3NK84"/>